<evidence type="ECO:0000256" key="3">
    <source>
        <dbReference type="ARBA" id="ARBA00012438"/>
    </source>
</evidence>
<name>A0ABW5BFB3_9PROT</name>
<dbReference type="InterPro" id="IPR043056">
    <property type="entry name" value="LuxQ-periplasm_N"/>
</dbReference>
<dbReference type="EC" id="2.7.13.3" evidence="3"/>
<keyword evidence="9" id="KW-0547">Nucleotide-binding</keyword>
<dbReference type="Pfam" id="PF00512">
    <property type="entry name" value="HisKA"/>
    <property type="match status" value="1"/>
</dbReference>
<dbReference type="InterPro" id="IPR029151">
    <property type="entry name" value="Sensor-like_sf"/>
</dbReference>
<sequence>MPFDILTNSPSQKRMFRLSTVIVAAFLFLMVFVTGTVVVAGYWGARDAVQADMVSLGEKSKTIASLIFDAHFQVSKSVLDLIAVNEKVTRGLQAADYNLVKEVLNEAYYSQRDGDLDVLFVQIGREQETIDVSATLFETNGLLQQALAKNKIRFTNELFVTSTERQVLHAILHKKEILHPLSGKVLGYLYAGIILNDTTAILSKIDENIQASALTLVFDGAIVSLVNNTEITIDAIDTSSADTFVLSLPLNIESSDNQSLDLKIFYPQETVKNLGKNYKDIVLSILGITLVISIISVWLVRRIAKIAIFNLKEYADDISQGNVQKEYAPSRIIEFNQIGRVLHQVVLNLEESEARAKAILDNTSAVVYYKDLEGRYLLVNKSYEDLFQIKKSDVIGRKSMAHLPPDYMEELVRNDMEVLSKDKALTYEESAVLPDGMHTYLSIKFPLKSAHGDTVGVCGFSTDITDRINAEKDLRSAKERAEYANRSKVEFLANMSHELRTPLNAVIGFSDLLLMQLKGKIDEKQLQYVDDINKSGAYLLSLINDILDVSRLELHKVNIDEDHFNLNKTLDDACGMLKTRAEEARVDFEIVPFKELPVMIGDERRVKQIILNLVSNAIKFTPRPGVVRASTLMNEKNEIVLKVTDTGLGISEKDLARVMNPFVQVEGSLTRTREGSGLGLSLVQSLTDLHNGVLDINSQLGKGTEITVTFPASRTTSHDMKPVSEHNTLH</sequence>
<dbReference type="InterPro" id="IPR000700">
    <property type="entry name" value="PAS-assoc_C"/>
</dbReference>
<dbReference type="InterPro" id="IPR000014">
    <property type="entry name" value="PAS"/>
</dbReference>
<evidence type="ECO:0000259" key="17">
    <source>
        <dbReference type="PROSITE" id="PS50113"/>
    </source>
</evidence>
<evidence type="ECO:0000256" key="5">
    <source>
        <dbReference type="ARBA" id="ARBA00022519"/>
    </source>
</evidence>
<evidence type="ECO:0000256" key="13">
    <source>
        <dbReference type="ARBA" id="ARBA00023012"/>
    </source>
</evidence>
<feature type="domain" description="Histidine kinase" evidence="15">
    <location>
        <begin position="494"/>
        <end position="714"/>
    </location>
</feature>
<evidence type="ECO:0000256" key="12">
    <source>
        <dbReference type="ARBA" id="ARBA00022989"/>
    </source>
</evidence>
<feature type="domain" description="PAS" evidence="16">
    <location>
        <begin position="352"/>
        <end position="422"/>
    </location>
</feature>
<dbReference type="PANTHER" id="PTHR43047:SF72">
    <property type="entry name" value="OSMOSENSING HISTIDINE PROTEIN KINASE SLN1"/>
    <property type="match status" value="1"/>
</dbReference>
<comment type="caution">
    <text evidence="18">The sequence shown here is derived from an EMBL/GenBank/DDBJ whole genome shotgun (WGS) entry which is preliminary data.</text>
</comment>
<dbReference type="PRINTS" id="PR00344">
    <property type="entry name" value="BCTRLSENSOR"/>
</dbReference>
<accession>A0ABW5BFB3</accession>
<keyword evidence="8 14" id="KW-0812">Transmembrane</keyword>
<dbReference type="InterPro" id="IPR015387">
    <property type="entry name" value="LuxQ-periplasm_dom"/>
</dbReference>
<dbReference type="PROSITE" id="PS50112">
    <property type="entry name" value="PAS"/>
    <property type="match status" value="1"/>
</dbReference>
<keyword evidence="12 14" id="KW-1133">Transmembrane helix</keyword>
<keyword evidence="11 18" id="KW-0067">ATP-binding</keyword>
<feature type="transmembrane region" description="Helical" evidence="14">
    <location>
        <begin position="21"/>
        <end position="45"/>
    </location>
</feature>
<evidence type="ECO:0000256" key="4">
    <source>
        <dbReference type="ARBA" id="ARBA00022475"/>
    </source>
</evidence>
<evidence type="ECO:0000256" key="6">
    <source>
        <dbReference type="ARBA" id="ARBA00022553"/>
    </source>
</evidence>
<evidence type="ECO:0000259" key="15">
    <source>
        <dbReference type="PROSITE" id="PS50109"/>
    </source>
</evidence>
<dbReference type="PROSITE" id="PS50109">
    <property type="entry name" value="HIS_KIN"/>
    <property type="match status" value="1"/>
</dbReference>
<feature type="transmembrane region" description="Helical" evidence="14">
    <location>
        <begin position="281"/>
        <end position="300"/>
    </location>
</feature>
<organism evidence="18 19">
    <name type="scientific">Kiloniella antarctica</name>
    <dbReference type="NCBI Taxonomy" id="1550907"/>
    <lineage>
        <taxon>Bacteria</taxon>
        <taxon>Pseudomonadati</taxon>
        <taxon>Pseudomonadota</taxon>
        <taxon>Alphaproteobacteria</taxon>
        <taxon>Rhodospirillales</taxon>
        <taxon>Kiloniellaceae</taxon>
        <taxon>Kiloniella</taxon>
    </lineage>
</organism>
<dbReference type="SUPFAM" id="SSF103190">
    <property type="entry name" value="Sensory domain-like"/>
    <property type="match status" value="1"/>
</dbReference>
<keyword evidence="10" id="KW-0418">Kinase</keyword>
<evidence type="ECO:0000313" key="19">
    <source>
        <dbReference type="Proteomes" id="UP001597294"/>
    </source>
</evidence>
<dbReference type="Gene3D" id="3.30.565.10">
    <property type="entry name" value="Histidine kinase-like ATPase, C-terminal domain"/>
    <property type="match status" value="1"/>
</dbReference>
<dbReference type="InterPro" id="IPR003594">
    <property type="entry name" value="HATPase_dom"/>
</dbReference>
<comment type="subcellular location">
    <subcellularLocation>
        <location evidence="2">Cell inner membrane</location>
        <topology evidence="2">Multi-pass membrane protein</topology>
    </subcellularLocation>
</comment>
<dbReference type="CDD" id="cd00130">
    <property type="entry name" value="PAS"/>
    <property type="match status" value="1"/>
</dbReference>
<dbReference type="InterPro" id="IPR036890">
    <property type="entry name" value="HATPase_C_sf"/>
</dbReference>
<comment type="catalytic activity">
    <reaction evidence="1">
        <text>ATP + protein L-histidine = ADP + protein N-phospho-L-histidine.</text>
        <dbReference type="EC" id="2.7.13.3"/>
    </reaction>
</comment>
<dbReference type="GO" id="GO:0005524">
    <property type="term" value="F:ATP binding"/>
    <property type="evidence" value="ECO:0007669"/>
    <property type="project" value="UniProtKB-KW"/>
</dbReference>
<dbReference type="PROSITE" id="PS50113">
    <property type="entry name" value="PAC"/>
    <property type="match status" value="1"/>
</dbReference>
<dbReference type="InterPro" id="IPR003661">
    <property type="entry name" value="HisK_dim/P_dom"/>
</dbReference>
<keyword evidence="4" id="KW-1003">Cell membrane</keyword>
<keyword evidence="14" id="KW-0472">Membrane</keyword>
<feature type="domain" description="PAC" evidence="17">
    <location>
        <begin position="425"/>
        <end position="476"/>
    </location>
</feature>
<dbReference type="SUPFAM" id="SSF55874">
    <property type="entry name" value="ATPase domain of HSP90 chaperone/DNA topoisomerase II/histidine kinase"/>
    <property type="match status" value="1"/>
</dbReference>
<dbReference type="Gene3D" id="1.10.287.130">
    <property type="match status" value="1"/>
</dbReference>
<dbReference type="Pfam" id="PF09308">
    <property type="entry name" value="LuxQ-periplasm"/>
    <property type="match status" value="1"/>
</dbReference>
<dbReference type="InterPro" id="IPR035965">
    <property type="entry name" value="PAS-like_dom_sf"/>
</dbReference>
<evidence type="ECO:0000256" key="9">
    <source>
        <dbReference type="ARBA" id="ARBA00022741"/>
    </source>
</evidence>
<proteinExistence type="predicted"/>
<gene>
    <name evidence="18" type="ORF">ACFSKO_01325</name>
</gene>
<dbReference type="RefSeq" id="WP_380247588.1">
    <property type="nucleotide sequence ID" value="NZ_JBHUII010000001.1"/>
</dbReference>
<dbReference type="Gene3D" id="3.30.450.20">
    <property type="entry name" value="PAS domain"/>
    <property type="match status" value="1"/>
</dbReference>
<evidence type="ECO:0000256" key="7">
    <source>
        <dbReference type="ARBA" id="ARBA00022679"/>
    </source>
</evidence>
<reference evidence="19" key="1">
    <citation type="journal article" date="2019" name="Int. J. Syst. Evol. Microbiol.">
        <title>The Global Catalogue of Microorganisms (GCM) 10K type strain sequencing project: providing services to taxonomists for standard genome sequencing and annotation.</title>
        <authorList>
            <consortium name="The Broad Institute Genomics Platform"/>
            <consortium name="The Broad Institute Genome Sequencing Center for Infectious Disease"/>
            <person name="Wu L."/>
            <person name="Ma J."/>
        </authorList>
    </citation>
    <scope>NUCLEOTIDE SEQUENCE [LARGE SCALE GENOMIC DNA]</scope>
    <source>
        <strain evidence="19">CGMCC 4.7192</strain>
    </source>
</reference>
<keyword evidence="13" id="KW-0902">Two-component regulatory system</keyword>
<dbReference type="SUPFAM" id="SSF55785">
    <property type="entry name" value="PYP-like sensor domain (PAS domain)"/>
    <property type="match status" value="1"/>
</dbReference>
<dbReference type="Proteomes" id="UP001597294">
    <property type="component" value="Unassembled WGS sequence"/>
</dbReference>
<keyword evidence="19" id="KW-1185">Reference proteome</keyword>
<evidence type="ECO:0000256" key="11">
    <source>
        <dbReference type="ARBA" id="ARBA00022840"/>
    </source>
</evidence>
<evidence type="ECO:0000256" key="2">
    <source>
        <dbReference type="ARBA" id="ARBA00004429"/>
    </source>
</evidence>
<dbReference type="Pfam" id="PF02518">
    <property type="entry name" value="HATPase_c"/>
    <property type="match status" value="1"/>
</dbReference>
<dbReference type="PANTHER" id="PTHR43047">
    <property type="entry name" value="TWO-COMPONENT HISTIDINE PROTEIN KINASE"/>
    <property type="match status" value="1"/>
</dbReference>
<keyword evidence="6" id="KW-0597">Phosphoprotein</keyword>
<evidence type="ECO:0000313" key="18">
    <source>
        <dbReference type="EMBL" id="MFD2204229.1"/>
    </source>
</evidence>
<dbReference type="CDD" id="cd16922">
    <property type="entry name" value="HATPase_EvgS-ArcB-TorS-like"/>
    <property type="match status" value="1"/>
</dbReference>
<dbReference type="SMART" id="SM00387">
    <property type="entry name" value="HATPase_c"/>
    <property type="match status" value="1"/>
</dbReference>
<dbReference type="Pfam" id="PF08448">
    <property type="entry name" value="PAS_4"/>
    <property type="match status" value="1"/>
</dbReference>
<evidence type="ECO:0000256" key="1">
    <source>
        <dbReference type="ARBA" id="ARBA00000085"/>
    </source>
</evidence>
<dbReference type="SMART" id="SM00091">
    <property type="entry name" value="PAS"/>
    <property type="match status" value="1"/>
</dbReference>
<dbReference type="CDD" id="cd00082">
    <property type="entry name" value="HisKA"/>
    <property type="match status" value="1"/>
</dbReference>
<keyword evidence="5" id="KW-0997">Cell inner membrane</keyword>
<keyword evidence="7" id="KW-0808">Transferase</keyword>
<dbReference type="SMART" id="SM00388">
    <property type="entry name" value="HisKA"/>
    <property type="match status" value="1"/>
</dbReference>
<evidence type="ECO:0000256" key="14">
    <source>
        <dbReference type="SAM" id="Phobius"/>
    </source>
</evidence>
<dbReference type="InterPro" id="IPR013656">
    <property type="entry name" value="PAS_4"/>
</dbReference>
<dbReference type="InterPro" id="IPR004358">
    <property type="entry name" value="Sig_transdc_His_kin-like_C"/>
</dbReference>
<dbReference type="InterPro" id="IPR005467">
    <property type="entry name" value="His_kinase_dom"/>
</dbReference>
<dbReference type="Gene3D" id="6.10.340.10">
    <property type="match status" value="1"/>
</dbReference>
<evidence type="ECO:0000256" key="8">
    <source>
        <dbReference type="ARBA" id="ARBA00022692"/>
    </source>
</evidence>
<evidence type="ECO:0000256" key="10">
    <source>
        <dbReference type="ARBA" id="ARBA00022777"/>
    </source>
</evidence>
<evidence type="ECO:0000259" key="16">
    <source>
        <dbReference type="PROSITE" id="PS50112"/>
    </source>
</evidence>
<dbReference type="SUPFAM" id="SSF47384">
    <property type="entry name" value="Homodimeric domain of signal transducing histidine kinase"/>
    <property type="match status" value="1"/>
</dbReference>
<dbReference type="InterPro" id="IPR036097">
    <property type="entry name" value="HisK_dim/P_sf"/>
</dbReference>
<dbReference type="Gene3D" id="3.30.450.220">
    <property type="entry name" value="LuxQ periplasmic domain, N-terminal subdomain"/>
    <property type="match status" value="1"/>
</dbReference>
<dbReference type="EMBL" id="JBHUII010000001">
    <property type="protein sequence ID" value="MFD2204229.1"/>
    <property type="molecule type" value="Genomic_DNA"/>
</dbReference>
<dbReference type="NCBIfam" id="TIGR00229">
    <property type="entry name" value="sensory_box"/>
    <property type="match status" value="1"/>
</dbReference>
<protein>
    <recommendedName>
        <fullName evidence="3">histidine kinase</fullName>
        <ecNumber evidence="3">2.7.13.3</ecNumber>
    </recommendedName>
</protein>